<sequence length="146" mass="16634">MKTYELTYLISPSLLAEEIITLQNRISLNIQEKGGVLINSFPIIKKQLASPIRKKSSAFMATIVFQVAPEEITKIGNGVKAEENVLRHLLLNKIPPKKVKLKRKPLTGFKPTEDKEESVEKPLERTKEKQKLELSDIDEKLDEILK</sequence>
<organism evidence="5 6">
    <name type="scientific">Candidatus Nealsonbacteria bacterium CG23_combo_of_CG06-09_8_20_14_all_39_17</name>
    <dbReference type="NCBI Taxonomy" id="1974722"/>
    <lineage>
        <taxon>Bacteria</taxon>
        <taxon>Candidatus Nealsoniibacteriota</taxon>
    </lineage>
</organism>
<dbReference type="AlphaFoldDB" id="A0A2G9YUE5"/>
<evidence type="ECO:0000256" key="2">
    <source>
        <dbReference type="ARBA" id="ARBA00035294"/>
    </source>
</evidence>
<protein>
    <recommendedName>
        <fullName evidence="2 3">Small ribosomal subunit protein bS6</fullName>
    </recommendedName>
</protein>
<dbReference type="InterPro" id="IPR014717">
    <property type="entry name" value="Transl_elong_EF1B/ribsomal_bS6"/>
</dbReference>
<comment type="caution">
    <text evidence="5">The sequence shown here is derived from an EMBL/GenBank/DDBJ whole genome shotgun (WGS) entry which is preliminary data.</text>
</comment>
<keyword evidence="3" id="KW-0689">Ribosomal protein</keyword>
<reference evidence="5 6" key="1">
    <citation type="submission" date="2017-09" db="EMBL/GenBank/DDBJ databases">
        <title>Depth-based differentiation of microbial function through sediment-hosted aquifers and enrichment of novel symbionts in the deep terrestrial subsurface.</title>
        <authorList>
            <person name="Probst A.J."/>
            <person name="Ladd B."/>
            <person name="Jarett J.K."/>
            <person name="Geller-Mcgrath D.E."/>
            <person name="Sieber C.M."/>
            <person name="Emerson J.B."/>
            <person name="Anantharaman K."/>
            <person name="Thomas B.C."/>
            <person name="Malmstrom R."/>
            <person name="Stieglmeier M."/>
            <person name="Klingl A."/>
            <person name="Woyke T."/>
            <person name="Ryan C.M."/>
            <person name="Banfield J.F."/>
        </authorList>
    </citation>
    <scope>NUCLEOTIDE SEQUENCE [LARGE SCALE GENOMIC DNA]</scope>
    <source>
        <strain evidence="5">CG23_combo_of_CG06-09_8_20_14_all_39_17</strain>
    </source>
</reference>
<dbReference type="HAMAP" id="MF_00360">
    <property type="entry name" value="Ribosomal_bS6"/>
    <property type="match status" value="1"/>
</dbReference>
<keyword evidence="3" id="KW-0687">Ribonucleoprotein</keyword>
<dbReference type="InterPro" id="IPR035980">
    <property type="entry name" value="Ribosomal_bS6_sf"/>
</dbReference>
<dbReference type="GO" id="GO:0003735">
    <property type="term" value="F:structural constituent of ribosome"/>
    <property type="evidence" value="ECO:0007669"/>
    <property type="project" value="InterPro"/>
</dbReference>
<evidence type="ECO:0000256" key="4">
    <source>
        <dbReference type="SAM" id="MobiDB-lite"/>
    </source>
</evidence>
<feature type="compositionally biased region" description="Basic and acidic residues" evidence="4">
    <location>
        <begin position="118"/>
        <end position="130"/>
    </location>
</feature>
<comment type="similarity">
    <text evidence="1 3">Belongs to the bacterial ribosomal protein bS6 family.</text>
</comment>
<dbReference type="SUPFAM" id="SSF54995">
    <property type="entry name" value="Ribosomal protein S6"/>
    <property type="match status" value="1"/>
</dbReference>
<name>A0A2G9YUE5_9BACT</name>
<dbReference type="EMBL" id="PCRO01000022">
    <property type="protein sequence ID" value="PIP22858.1"/>
    <property type="molecule type" value="Genomic_DNA"/>
</dbReference>
<dbReference type="Proteomes" id="UP000229976">
    <property type="component" value="Unassembled WGS sequence"/>
</dbReference>
<proteinExistence type="inferred from homology"/>
<feature type="region of interest" description="Disordered" evidence="4">
    <location>
        <begin position="104"/>
        <end position="130"/>
    </location>
</feature>
<gene>
    <name evidence="3" type="primary">rpsF</name>
    <name evidence="5" type="ORF">COX37_01810</name>
</gene>
<dbReference type="GO" id="GO:0019843">
    <property type="term" value="F:rRNA binding"/>
    <property type="evidence" value="ECO:0007669"/>
    <property type="project" value="UniProtKB-UniRule"/>
</dbReference>
<evidence type="ECO:0000313" key="6">
    <source>
        <dbReference type="Proteomes" id="UP000229976"/>
    </source>
</evidence>
<evidence type="ECO:0000256" key="1">
    <source>
        <dbReference type="ARBA" id="ARBA00009512"/>
    </source>
</evidence>
<dbReference type="InterPro" id="IPR000529">
    <property type="entry name" value="Ribosomal_bS6"/>
</dbReference>
<evidence type="ECO:0000256" key="3">
    <source>
        <dbReference type="HAMAP-Rule" id="MF_00360"/>
    </source>
</evidence>
<dbReference type="InterPro" id="IPR020814">
    <property type="entry name" value="Ribosomal_S6_plastid/chlpt"/>
</dbReference>
<dbReference type="GO" id="GO:1990904">
    <property type="term" value="C:ribonucleoprotein complex"/>
    <property type="evidence" value="ECO:0007669"/>
    <property type="project" value="UniProtKB-KW"/>
</dbReference>
<keyword evidence="3" id="KW-0694">RNA-binding</keyword>
<keyword evidence="3" id="KW-0699">rRNA-binding</keyword>
<dbReference type="GO" id="GO:0005840">
    <property type="term" value="C:ribosome"/>
    <property type="evidence" value="ECO:0007669"/>
    <property type="project" value="UniProtKB-KW"/>
</dbReference>
<accession>A0A2G9YUE5</accession>
<dbReference type="Gene3D" id="3.30.70.60">
    <property type="match status" value="1"/>
</dbReference>
<evidence type="ECO:0000313" key="5">
    <source>
        <dbReference type="EMBL" id="PIP22858.1"/>
    </source>
</evidence>
<dbReference type="CDD" id="cd00473">
    <property type="entry name" value="bS6"/>
    <property type="match status" value="1"/>
</dbReference>
<dbReference type="GO" id="GO:0006412">
    <property type="term" value="P:translation"/>
    <property type="evidence" value="ECO:0007669"/>
    <property type="project" value="UniProtKB-UniRule"/>
</dbReference>
<comment type="function">
    <text evidence="3">Binds together with bS18 to 16S ribosomal RNA.</text>
</comment>
<dbReference type="Pfam" id="PF01250">
    <property type="entry name" value="Ribosomal_S6"/>
    <property type="match status" value="1"/>
</dbReference>